<accession>A0A8X8WEC9</accession>
<dbReference type="InterPro" id="IPR018247">
    <property type="entry name" value="EF_Hand_1_Ca_BS"/>
</dbReference>
<evidence type="ECO:0000259" key="5">
    <source>
        <dbReference type="PROSITE" id="PS50222"/>
    </source>
</evidence>
<dbReference type="OrthoDB" id="912526at2759"/>
<evidence type="ECO:0000256" key="1">
    <source>
        <dbReference type="ARBA" id="ARBA00022723"/>
    </source>
</evidence>
<keyword evidence="1" id="KW-0479">Metal-binding</keyword>
<dbReference type="Gene3D" id="3.30.60.90">
    <property type="match status" value="1"/>
</dbReference>
<dbReference type="Proteomes" id="UP000298416">
    <property type="component" value="Unassembled WGS sequence"/>
</dbReference>
<name>A0A8X8WEC9_SALSN</name>
<dbReference type="Gene3D" id="1.10.238.10">
    <property type="entry name" value="EF-hand"/>
    <property type="match status" value="1"/>
</dbReference>
<keyword evidence="4" id="KW-0106">Calcium</keyword>
<comment type="caution">
    <text evidence="6">The sequence shown here is derived from an EMBL/GenBank/DDBJ whole genome shotgun (WGS) entry which is preliminary data.</text>
</comment>
<evidence type="ECO:0000256" key="4">
    <source>
        <dbReference type="ARBA" id="ARBA00022837"/>
    </source>
</evidence>
<evidence type="ECO:0000313" key="6">
    <source>
        <dbReference type="EMBL" id="KAG6393065.1"/>
    </source>
</evidence>
<dbReference type="EMBL" id="PNBA02000018">
    <property type="protein sequence ID" value="KAG6393065.1"/>
    <property type="molecule type" value="Genomic_DNA"/>
</dbReference>
<keyword evidence="3" id="KW-0862">Zinc</keyword>
<evidence type="ECO:0000256" key="3">
    <source>
        <dbReference type="ARBA" id="ARBA00022833"/>
    </source>
</evidence>
<keyword evidence="7" id="KW-1185">Reference proteome</keyword>
<dbReference type="InterPro" id="IPR043145">
    <property type="entry name" value="Znf_ZZ_sf"/>
</dbReference>
<dbReference type="InterPro" id="IPR002048">
    <property type="entry name" value="EF_hand_dom"/>
</dbReference>
<reference evidence="6" key="2">
    <citation type="submission" date="2020-08" db="EMBL/GenBank/DDBJ databases">
        <title>Plant Genome Project.</title>
        <authorList>
            <person name="Zhang R.-G."/>
        </authorList>
    </citation>
    <scope>NUCLEOTIDE SEQUENCE</scope>
    <source>
        <strain evidence="6">Huo1</strain>
        <tissue evidence="6">Leaf</tissue>
    </source>
</reference>
<reference evidence="6" key="1">
    <citation type="submission" date="2018-01" db="EMBL/GenBank/DDBJ databases">
        <authorList>
            <person name="Mao J.F."/>
        </authorList>
    </citation>
    <scope>NUCLEOTIDE SEQUENCE</scope>
    <source>
        <strain evidence="6">Huo1</strain>
        <tissue evidence="6">Leaf</tissue>
    </source>
</reference>
<feature type="domain" description="EF-hand" evidence="5">
    <location>
        <begin position="49"/>
        <end position="84"/>
    </location>
</feature>
<proteinExistence type="predicted"/>
<evidence type="ECO:0000313" key="7">
    <source>
        <dbReference type="Proteomes" id="UP000298416"/>
    </source>
</evidence>
<dbReference type="AlphaFoldDB" id="A0A8X8WEC9"/>
<evidence type="ECO:0000256" key="2">
    <source>
        <dbReference type="ARBA" id="ARBA00022771"/>
    </source>
</evidence>
<gene>
    <name evidence="6" type="ORF">SASPL_147295</name>
</gene>
<keyword evidence="2" id="KW-0863">Zinc-finger</keyword>
<dbReference type="GO" id="GO:0008270">
    <property type="term" value="F:zinc ion binding"/>
    <property type="evidence" value="ECO:0007669"/>
    <property type="project" value="UniProtKB-KW"/>
</dbReference>
<organism evidence="6">
    <name type="scientific">Salvia splendens</name>
    <name type="common">Scarlet sage</name>
    <dbReference type="NCBI Taxonomy" id="180675"/>
    <lineage>
        <taxon>Eukaryota</taxon>
        <taxon>Viridiplantae</taxon>
        <taxon>Streptophyta</taxon>
        <taxon>Embryophyta</taxon>
        <taxon>Tracheophyta</taxon>
        <taxon>Spermatophyta</taxon>
        <taxon>Magnoliopsida</taxon>
        <taxon>eudicotyledons</taxon>
        <taxon>Gunneridae</taxon>
        <taxon>Pentapetalae</taxon>
        <taxon>asterids</taxon>
        <taxon>lamiids</taxon>
        <taxon>Lamiales</taxon>
        <taxon>Lamiaceae</taxon>
        <taxon>Nepetoideae</taxon>
        <taxon>Mentheae</taxon>
        <taxon>Salviinae</taxon>
        <taxon>Salvia</taxon>
        <taxon>Salvia subgen. Calosphace</taxon>
        <taxon>core Calosphace</taxon>
    </lineage>
</organism>
<protein>
    <recommendedName>
        <fullName evidence="5">EF-hand domain-containing protein</fullName>
    </recommendedName>
</protein>
<dbReference type="PROSITE" id="PS50222">
    <property type="entry name" value="EF_HAND_2"/>
    <property type="match status" value="1"/>
</dbReference>
<dbReference type="InterPro" id="IPR011992">
    <property type="entry name" value="EF-hand-dom_pair"/>
</dbReference>
<dbReference type="GO" id="GO:0005509">
    <property type="term" value="F:calcium ion binding"/>
    <property type="evidence" value="ECO:0007669"/>
    <property type="project" value="InterPro"/>
</dbReference>
<dbReference type="PROSITE" id="PS00018">
    <property type="entry name" value="EF_HAND_1"/>
    <property type="match status" value="1"/>
</dbReference>
<dbReference type="SUPFAM" id="SSF47473">
    <property type="entry name" value="EF-hand"/>
    <property type="match status" value="1"/>
</dbReference>
<dbReference type="SUPFAM" id="SSF57850">
    <property type="entry name" value="RING/U-box"/>
    <property type="match status" value="1"/>
</dbReference>
<sequence length="322" mass="35831">MGEGNRRIARALYERASQSEKREASEFYERLKSKRDGKIRVLEFKKGVESSLSKEKIFKQLDLNGDGFLEFEDVLLLFYHSVKKAITILRCRGCSVLIFATAYSCFQCFFNTADHRFSLCHACYATGKVQHGHPLTSSSSSSSSLLRDQALLIKFSDLISAHPSTSRSKKELKRMWEEAKSKAGAASPAVEGMAVSYFKSMGSDNRVDIKKFSSTLTKQQEEFLTPAPDSDPATNYMKNTLAMKFRQTSETKTAYHTASPSTPYTYYANHPIPIPIPSSYGPNVQTSSSNGTISPLKMVTTTFKIVEMALTIASLSGMCTIM</sequence>